<comment type="caution">
    <text evidence="4">The sequence shown here is derived from an EMBL/GenBank/DDBJ whole genome shotgun (WGS) entry which is preliminary data.</text>
</comment>
<feature type="domain" description="Secretion system C-terminal sorting" evidence="3">
    <location>
        <begin position="1389"/>
        <end position="1465"/>
    </location>
</feature>
<feature type="domain" description="MBG" evidence="2">
    <location>
        <begin position="512"/>
        <end position="580"/>
    </location>
</feature>
<dbReference type="OrthoDB" id="1121493at2"/>
<name>A0A2N3V235_9BACT</name>
<dbReference type="InterPro" id="IPR043772">
    <property type="entry name" value="MBG_3"/>
</dbReference>
<dbReference type="Pfam" id="PF18676">
    <property type="entry name" value="MBG_2"/>
    <property type="match status" value="2"/>
</dbReference>
<gene>
    <name evidence="4" type="ORF">BD749_0581</name>
</gene>
<feature type="domain" description="MBG" evidence="1">
    <location>
        <begin position="343"/>
        <end position="423"/>
    </location>
</feature>
<dbReference type="Pfam" id="PF18887">
    <property type="entry name" value="MBG_3"/>
    <property type="match status" value="1"/>
</dbReference>
<dbReference type="Pfam" id="PF18962">
    <property type="entry name" value="Por_Secre_tail"/>
    <property type="match status" value="1"/>
</dbReference>
<protein>
    <submittedName>
        <fullName evidence="4">Putative secreted protein (Por secretion system target)</fullName>
    </submittedName>
</protein>
<proteinExistence type="predicted"/>
<accession>A0A2N3V235</accession>
<dbReference type="InterPro" id="IPR026444">
    <property type="entry name" value="Secre_tail"/>
</dbReference>
<evidence type="ECO:0000259" key="3">
    <source>
        <dbReference type="Pfam" id="PF18962"/>
    </source>
</evidence>
<evidence type="ECO:0000259" key="2">
    <source>
        <dbReference type="Pfam" id="PF18887"/>
    </source>
</evidence>
<organism evidence="4 5">
    <name type="scientific">Pontibacter ramchanderi</name>
    <dbReference type="NCBI Taxonomy" id="1179743"/>
    <lineage>
        <taxon>Bacteria</taxon>
        <taxon>Pseudomonadati</taxon>
        <taxon>Bacteroidota</taxon>
        <taxon>Cytophagia</taxon>
        <taxon>Cytophagales</taxon>
        <taxon>Hymenobacteraceae</taxon>
        <taxon>Pontibacter</taxon>
    </lineage>
</organism>
<dbReference type="Gene3D" id="3.30.160.710">
    <property type="match status" value="1"/>
</dbReference>
<dbReference type="EMBL" id="PJMU01000001">
    <property type="protein sequence ID" value="PKV75636.1"/>
    <property type="molecule type" value="Genomic_DNA"/>
</dbReference>
<dbReference type="RefSeq" id="WP_101442855.1">
    <property type="nucleotide sequence ID" value="NZ_PJMU01000001.1"/>
</dbReference>
<feature type="domain" description="MBG" evidence="1">
    <location>
        <begin position="1031"/>
        <end position="1112"/>
    </location>
</feature>
<evidence type="ECO:0000313" key="5">
    <source>
        <dbReference type="Proteomes" id="UP000233782"/>
    </source>
</evidence>
<sequence length="1468" mass="152654">MNGKLLLKHILKWRLLYVVTMLATLSFAGVSAFDTYAPTVMSDKDDYSPGEVAIITGYGWMQDSLVDIHLEETPAHTHHHGYHDTKVNKDGTWTISYQIEERHLGVAFKVVVDGKQSGYQAVTYFTDGEAQIKSVDKSTFSPVLNQSLAITGVNFGAGPIDMGIRIKKGSIQGELVWETDFTRVSSTGQVNGELEVSWDGKNNQSGASNGQFVPNGEYYILAVKKETNNKGVITYSETTRDAALYKKVVVQNQLQPSIDWATAGTVTYGTSLQGKLNAVARFNGAEVAGTYEYKQGTTVVTHSTILPFSSSAYPLSVTFTPSDASQYLGASETNSITVNKKELTVTADSKSKTYDGNTFSAFTSTITGFVNNETSSVISGSVTYSGEATTATDYRAVAYAVTPVVEGLSAVNYSFKPVYGELTISKAPTATVVNINDGTYNASAHGGSARVTGAGELDEAVTVFYVGIAPTVYASSTIAPTNAGTYTATATYSGGVNHLGSSDSKTFTIKKATVTLALDNLTHTYDGTEKAATAIATPVVEGVVVSGKGTNAGDYTVVASLNNPNYEASPVNGTLKIERAATTTIVTVADGPFTYTGSAITPASVTVTGPGLNLTPTPEYVNNVDAGTATASFYYLGGTNYLPSSDSKNFVIGKANATIVVKGQTVTYNGAAHAASGTASGVKNEDLTSLLNLGESFTNVPGGTANWSFTGNNNYNQANGSVEISINKADQVISWTAPGKIVYGTALGETELNASVTNGDGTLIYTPGAGTYLNAGANQTLSVTATATNNYNAATKIVTISVDKADAIIAVIGKTVTYDGNSYSATGTATGARGENLSNQLNFGESFTNVPGGTASWTFAGDANHKAANGTADIVINKAPTTTIVTVTGAPFTYTGSAITPATVSVTGAGGLNLTPIAEYTNNVNAGIATASYSYAGNNNYYSSSDSKTFGIGKASATIAVQGSTATYDGNAHGASGTAKGVKGEELAGLDLGTTFTNAPGGTASWRFTDVTGNYNDDQGEVAITIGKRPLTITANNREKYCGEGITFNGTEFSITNGSLVANDAVNSASISSNGAAASSPNAVNGYSININNAVGTGLSNYNIDYVPGKLTFAGVTIDASASSSPVAFGQPANLYAVISPNVKDVEVTFIVTDEGNGEMFRKTVPTNTAGIATTSVSGLTLGVYRVVAQVGSDCAISEAYIPVFDASGSFVTGGGWINSPEGALAADRTVVGKANFGFVSKYKKGSSQVDGNTEFQFSAGNLNFKSTMHESGSLVIAGGKATYRGTGTVNGQTGFKFTIVAIDGDTKGTPNADKFRIKIVDSKNQVVYDNGLGSAENGDEATLLGNHGTGGGSIVIHEAKEIAATPGGKKLETADQLEGLSSARFDNYPNAFSDRTTIRFAFDTEEQFALEVYDVRGSLIKKVATGKAEAGQVYEYELDARNLAEGVYFARLITGTKAQSIKMILKK</sequence>
<dbReference type="InterPro" id="IPR041286">
    <property type="entry name" value="MBG_2"/>
</dbReference>
<keyword evidence="5" id="KW-1185">Reference proteome</keyword>
<dbReference type="NCBIfam" id="TIGR04183">
    <property type="entry name" value="Por_Secre_tail"/>
    <property type="match status" value="1"/>
</dbReference>
<dbReference type="Proteomes" id="UP000233782">
    <property type="component" value="Unassembled WGS sequence"/>
</dbReference>
<reference evidence="4 5" key="1">
    <citation type="submission" date="2017-12" db="EMBL/GenBank/DDBJ databases">
        <title>Genomic Encyclopedia of Type Strains, Phase III (KMG-III): the genomes of soil and plant-associated and newly described type strains.</title>
        <authorList>
            <person name="Whitman W."/>
        </authorList>
    </citation>
    <scope>NUCLEOTIDE SEQUENCE [LARGE SCALE GENOMIC DNA]</scope>
    <source>
        <strain evidence="4 5">LP43</strain>
    </source>
</reference>
<evidence type="ECO:0000259" key="1">
    <source>
        <dbReference type="Pfam" id="PF18676"/>
    </source>
</evidence>
<evidence type="ECO:0000313" key="4">
    <source>
        <dbReference type="EMBL" id="PKV75636.1"/>
    </source>
</evidence>